<dbReference type="EMBL" id="CM043801">
    <property type="protein sequence ID" value="KAI4809312.1"/>
    <property type="molecule type" value="Genomic_DNA"/>
</dbReference>
<feature type="non-terminal residue" evidence="1">
    <location>
        <position position="71"/>
    </location>
</feature>
<evidence type="ECO:0000313" key="1">
    <source>
        <dbReference type="EMBL" id="KAI4809312.1"/>
    </source>
</evidence>
<comment type="caution">
    <text evidence="1">The sequence shown here is derived from an EMBL/GenBank/DDBJ whole genome shotgun (WGS) entry which is preliminary data.</text>
</comment>
<accession>A0ACB9W9A1</accession>
<gene>
    <name evidence="1" type="ORF">KUCAC02_018212</name>
</gene>
<organism evidence="1 2">
    <name type="scientific">Chaenocephalus aceratus</name>
    <name type="common">Blackfin icefish</name>
    <name type="synonym">Chaenichthys aceratus</name>
    <dbReference type="NCBI Taxonomy" id="36190"/>
    <lineage>
        <taxon>Eukaryota</taxon>
        <taxon>Metazoa</taxon>
        <taxon>Chordata</taxon>
        <taxon>Craniata</taxon>
        <taxon>Vertebrata</taxon>
        <taxon>Euteleostomi</taxon>
        <taxon>Actinopterygii</taxon>
        <taxon>Neopterygii</taxon>
        <taxon>Teleostei</taxon>
        <taxon>Neoteleostei</taxon>
        <taxon>Acanthomorphata</taxon>
        <taxon>Eupercaria</taxon>
        <taxon>Perciformes</taxon>
        <taxon>Notothenioidei</taxon>
        <taxon>Channichthyidae</taxon>
        <taxon>Chaenocephalus</taxon>
    </lineage>
</organism>
<reference evidence="1" key="1">
    <citation type="submission" date="2022-05" db="EMBL/GenBank/DDBJ databases">
        <title>Chromosome-level genome of Chaenocephalus aceratus.</title>
        <authorList>
            <person name="Park H."/>
        </authorList>
    </citation>
    <scope>NUCLEOTIDE SEQUENCE</scope>
    <source>
        <strain evidence="1">KU_202001</strain>
    </source>
</reference>
<sequence>PFRLCYVGRFSAQQSAPSETDTLLLVGLHEAPALPLRASYRVQWKACYQIKAKASLEHVPRVPYQDVEGGS</sequence>
<feature type="non-terminal residue" evidence="1">
    <location>
        <position position="1"/>
    </location>
</feature>
<dbReference type="Proteomes" id="UP001057452">
    <property type="component" value="Chromosome 17"/>
</dbReference>
<proteinExistence type="predicted"/>
<protein>
    <submittedName>
        <fullName evidence="1">Uncharacterized protein</fullName>
    </submittedName>
</protein>
<evidence type="ECO:0000313" key="2">
    <source>
        <dbReference type="Proteomes" id="UP001057452"/>
    </source>
</evidence>
<keyword evidence="2" id="KW-1185">Reference proteome</keyword>
<name>A0ACB9W9A1_CHAAC</name>